<dbReference type="PANTHER" id="PTHR46128">
    <property type="entry name" value="MITOCHONDRIAL GROUP I INTRON SPLICING FACTOR CCM1"/>
    <property type="match status" value="1"/>
</dbReference>
<dbReference type="SUPFAM" id="SSF81901">
    <property type="entry name" value="HCP-like"/>
    <property type="match status" value="1"/>
</dbReference>
<evidence type="ECO:0000313" key="12">
    <source>
        <dbReference type="Proteomes" id="UP001222027"/>
    </source>
</evidence>
<comment type="similarity">
    <text evidence="4">Belongs to the PPR family. P subfamily.</text>
</comment>
<comment type="subcellular location">
    <subcellularLocation>
        <location evidence="2">Chromosome</location>
    </subcellularLocation>
    <subcellularLocation>
        <location evidence="1">Nucleus</location>
    </subcellularLocation>
</comment>
<sequence length="770" mass="86778">MLRFRRAESLLKRPAVRSVKIVTRLSNCGSLPLAAAFSSADALIEDLPCVVEPEVRPVPHLLSQSSCGSASRVTRKLRCLRGKPEVALAFFKDSVALGFRHDHSTYSAIVRILAESHCHKQLVTFFCYLISSGREHGFEVPGLFDALACQLNDLSLLTCAVDAMIKACTFCLTPEKAVYMFSQLSSSGFIPSALSCVVLLKFIAKNGDLEIVMTVYNLMKKLGISVDANLSSVVIKTLFQAGKIDDALQILEQFKESGLEPSPIIYWEVIEGLCACGRYEVGHAILEETVRNGIDVDVFTYNKVIDGLSKDRRLLEAEKLLKEMIKRGVRPDTFSYGVLIQGYCDTGNLIRALDMYEEMVTHSIKPDATIISFLLHCFCKLGMDFEAIEFFQKFKDSGLHVDEVLCTKEAYMLFVKISKQGTLVDEIARCRLINELCRDGDIERASAAFRLMQEMQITPDEPCYYNLIAAYSQVGDMHNSQILFDEFVHQGLSPDVILYTILIRGYCKAIRLQEACELFFQMIQRGTKPDVVAYTVMLDGYLKETLQNGRSDYDKERWKTEVRAKYSKLLNSMRDMEVKPDSVCYTALIDWHCKMDDLQDAHKLFDEMIEKGLTPDAYTYTALISGYCNKGNIEKAEGLVEEMLNKGIQPSSLTFSILDRGSLCSKSLQIRNWIALRRMEIGRSSCMISSASMSTDWALIHDNVRKVLRDNIQGITKPAIRRLAVLKIFLENVIRDAVTYTEHARRKSVTAMDVVYALKRQGRTLYGFGG</sequence>
<feature type="repeat" description="PPR" evidence="10">
    <location>
        <begin position="227"/>
        <end position="261"/>
    </location>
</feature>
<dbReference type="Proteomes" id="UP001222027">
    <property type="component" value="Unassembled WGS sequence"/>
</dbReference>
<evidence type="ECO:0000256" key="1">
    <source>
        <dbReference type="ARBA" id="ARBA00004123"/>
    </source>
</evidence>
<evidence type="ECO:0000256" key="9">
    <source>
        <dbReference type="ARBA" id="ARBA00023269"/>
    </source>
</evidence>
<accession>A0AAV8QYC4</accession>
<dbReference type="InterPro" id="IPR050872">
    <property type="entry name" value="PPR_P_subfamily"/>
</dbReference>
<dbReference type="InterPro" id="IPR009072">
    <property type="entry name" value="Histone-fold"/>
</dbReference>
<evidence type="ECO:0000256" key="5">
    <source>
        <dbReference type="ARBA" id="ARBA00022454"/>
    </source>
</evidence>
<evidence type="ECO:0000313" key="11">
    <source>
        <dbReference type="EMBL" id="KAJ8490518.1"/>
    </source>
</evidence>
<dbReference type="SMART" id="SM00417">
    <property type="entry name" value="H4"/>
    <property type="match status" value="1"/>
</dbReference>
<organism evidence="11 12">
    <name type="scientific">Ensete ventricosum</name>
    <name type="common">Abyssinian banana</name>
    <name type="synonym">Musa ensete</name>
    <dbReference type="NCBI Taxonomy" id="4639"/>
    <lineage>
        <taxon>Eukaryota</taxon>
        <taxon>Viridiplantae</taxon>
        <taxon>Streptophyta</taxon>
        <taxon>Embryophyta</taxon>
        <taxon>Tracheophyta</taxon>
        <taxon>Spermatophyta</taxon>
        <taxon>Magnoliopsida</taxon>
        <taxon>Liliopsida</taxon>
        <taxon>Zingiberales</taxon>
        <taxon>Musaceae</taxon>
        <taxon>Ensete</taxon>
    </lineage>
</organism>
<keyword evidence="5" id="KW-0158">Chromosome</keyword>
<dbReference type="Pfam" id="PF13041">
    <property type="entry name" value="PPR_2"/>
    <property type="match status" value="3"/>
</dbReference>
<feature type="repeat" description="PPR" evidence="10">
    <location>
        <begin position="297"/>
        <end position="331"/>
    </location>
</feature>
<dbReference type="SUPFAM" id="SSF47113">
    <property type="entry name" value="Histone-fold"/>
    <property type="match status" value="1"/>
</dbReference>
<dbReference type="InterPro" id="IPR002885">
    <property type="entry name" value="PPR_rpt"/>
</dbReference>
<dbReference type="CDD" id="cd22912">
    <property type="entry name" value="HFD_H4"/>
    <property type="match status" value="1"/>
</dbReference>
<dbReference type="GO" id="GO:0005634">
    <property type="term" value="C:nucleus"/>
    <property type="evidence" value="ECO:0007669"/>
    <property type="project" value="UniProtKB-SubCell"/>
</dbReference>
<feature type="repeat" description="PPR" evidence="10">
    <location>
        <begin position="495"/>
        <end position="529"/>
    </location>
</feature>
<dbReference type="GO" id="GO:0046982">
    <property type="term" value="F:protein heterodimerization activity"/>
    <property type="evidence" value="ECO:0007669"/>
    <property type="project" value="InterPro"/>
</dbReference>
<evidence type="ECO:0000256" key="7">
    <source>
        <dbReference type="ARBA" id="ARBA00023125"/>
    </source>
</evidence>
<proteinExistence type="inferred from homology"/>
<comment type="similarity">
    <text evidence="3">Belongs to the histone H4 family.</text>
</comment>
<dbReference type="NCBIfam" id="TIGR00756">
    <property type="entry name" value="PPR"/>
    <property type="match status" value="7"/>
</dbReference>
<dbReference type="Gene3D" id="1.25.40.10">
    <property type="entry name" value="Tetratricopeptide repeat domain"/>
    <property type="match status" value="4"/>
</dbReference>
<evidence type="ECO:0008006" key="13">
    <source>
        <dbReference type="Google" id="ProtNLM"/>
    </source>
</evidence>
<comment type="caution">
    <text evidence="11">The sequence shown here is derived from an EMBL/GenBank/DDBJ whole genome shotgun (WGS) entry which is preliminary data.</text>
</comment>
<keyword evidence="6" id="KW-0677">Repeat</keyword>
<feature type="repeat" description="PPR" evidence="10">
    <location>
        <begin position="367"/>
        <end position="401"/>
    </location>
</feature>
<name>A0AAV8QYC4_ENSVE</name>
<evidence type="ECO:0000256" key="4">
    <source>
        <dbReference type="ARBA" id="ARBA00007626"/>
    </source>
</evidence>
<feature type="repeat" description="PPR" evidence="10">
    <location>
        <begin position="616"/>
        <end position="650"/>
    </location>
</feature>
<dbReference type="GO" id="GO:0030527">
    <property type="term" value="F:structural constituent of chromatin"/>
    <property type="evidence" value="ECO:0007669"/>
    <property type="project" value="InterPro"/>
</dbReference>
<keyword evidence="8" id="KW-0539">Nucleus</keyword>
<dbReference type="InterPro" id="IPR001951">
    <property type="entry name" value="Histone_H4"/>
</dbReference>
<keyword evidence="12" id="KW-1185">Reference proteome</keyword>
<dbReference type="PANTHER" id="PTHR46128:SF170">
    <property type="entry name" value="PENTACOTRIPEPTIDE-REPEAT REGION OF PRORP DOMAIN-CONTAINING PROTEIN"/>
    <property type="match status" value="1"/>
</dbReference>
<evidence type="ECO:0000256" key="8">
    <source>
        <dbReference type="ARBA" id="ARBA00023242"/>
    </source>
</evidence>
<gene>
    <name evidence="11" type="ORF">OPV22_012239</name>
</gene>
<dbReference type="InterPro" id="IPR011990">
    <property type="entry name" value="TPR-like_helical_dom_sf"/>
</dbReference>
<evidence type="ECO:0000256" key="2">
    <source>
        <dbReference type="ARBA" id="ARBA00004286"/>
    </source>
</evidence>
<feature type="repeat" description="PPR" evidence="10">
    <location>
        <begin position="425"/>
        <end position="459"/>
    </location>
</feature>
<dbReference type="EMBL" id="JAQQAF010000004">
    <property type="protein sequence ID" value="KAJ8490518.1"/>
    <property type="molecule type" value="Genomic_DNA"/>
</dbReference>
<dbReference type="Pfam" id="PF01535">
    <property type="entry name" value="PPR"/>
    <property type="match status" value="2"/>
</dbReference>
<dbReference type="GO" id="GO:0003677">
    <property type="term" value="F:DNA binding"/>
    <property type="evidence" value="ECO:0007669"/>
    <property type="project" value="UniProtKB-KW"/>
</dbReference>
<evidence type="ECO:0000256" key="6">
    <source>
        <dbReference type="ARBA" id="ARBA00022737"/>
    </source>
</evidence>
<feature type="repeat" description="PPR" evidence="10">
    <location>
        <begin position="460"/>
        <end position="494"/>
    </location>
</feature>
<protein>
    <recommendedName>
        <fullName evidence="13">Histone H4</fullName>
    </recommendedName>
</protein>
<dbReference type="AlphaFoldDB" id="A0AAV8QYC4"/>
<keyword evidence="7" id="KW-0238">DNA-binding</keyword>
<dbReference type="PROSITE" id="PS51375">
    <property type="entry name" value="PPR"/>
    <property type="match status" value="9"/>
</dbReference>
<keyword evidence="9" id="KW-0544">Nucleosome core</keyword>
<feature type="repeat" description="PPR" evidence="10">
    <location>
        <begin position="581"/>
        <end position="615"/>
    </location>
</feature>
<reference evidence="11 12" key="1">
    <citation type="submission" date="2022-12" db="EMBL/GenBank/DDBJ databases">
        <title>Chromosome-scale assembly of the Ensete ventricosum genome.</title>
        <authorList>
            <person name="Dussert Y."/>
            <person name="Stocks J."/>
            <person name="Wendawek A."/>
            <person name="Woldeyes F."/>
            <person name="Nichols R.A."/>
            <person name="Borrell J.S."/>
        </authorList>
    </citation>
    <scope>NUCLEOTIDE SEQUENCE [LARGE SCALE GENOMIC DNA]</scope>
    <source>
        <strain evidence="12">cv. Maze</strain>
        <tissue evidence="11">Seeds</tissue>
    </source>
</reference>
<evidence type="ECO:0000256" key="10">
    <source>
        <dbReference type="PROSITE-ProRule" id="PRU00708"/>
    </source>
</evidence>
<feature type="repeat" description="PPR" evidence="10">
    <location>
        <begin position="332"/>
        <end position="366"/>
    </location>
</feature>
<dbReference type="GO" id="GO:0000786">
    <property type="term" value="C:nucleosome"/>
    <property type="evidence" value="ECO:0007669"/>
    <property type="project" value="UniProtKB-KW"/>
</dbReference>
<dbReference type="Pfam" id="PF13812">
    <property type="entry name" value="PPR_3"/>
    <property type="match status" value="1"/>
</dbReference>
<dbReference type="Gene3D" id="1.10.20.10">
    <property type="entry name" value="Histone, subunit A"/>
    <property type="match status" value="1"/>
</dbReference>
<evidence type="ECO:0000256" key="3">
    <source>
        <dbReference type="ARBA" id="ARBA00006564"/>
    </source>
</evidence>